<proteinExistence type="inferred from homology"/>
<evidence type="ECO:0000256" key="6">
    <source>
        <dbReference type="RuleBase" id="RU364113"/>
    </source>
</evidence>
<accession>A0ABP2P0R1</accession>
<keyword evidence="3" id="KW-0812">Transmembrane</keyword>
<dbReference type="Proteomes" id="UP000003778">
    <property type="component" value="Unassembled WGS sequence"/>
</dbReference>
<feature type="region of interest" description="Disordered" evidence="7">
    <location>
        <begin position="369"/>
        <end position="413"/>
    </location>
</feature>
<sequence>MSQNGPDQDPWGKPGQSSGPKQSDNSSDKQNENGWGARDNKNQEQSPPDIEEVFNNLLKKLGGGNKKGGSNNTSPNMPSFNLGKILPIAVVIGGIIWGASGFYTIKEAERGVTLRFGEFHSIVQPGLNWKPTFVDKVIPVNVEQVRELKTQGAMLTKDENMVKVEMTVQYRVQNPEKYLFSVSNADNSLGQATDSALRYVIGHMTMNDVLTTGRAVVREDTWKALNDIIKPYDMGLEVIDVNFQSARPPEEVKDAFDDAIKAQEDEQRYIREAEAYAREKEPIARGDAQRIVEEATAYKDRVVLDAQGEVERLQRLLPEFKAAPDLLKERLYIQTMEKVMANTPKVMLDSNNGNNLTVLPLEQLMGKKATKPMTTTSESAVSSAPVSIQDRRVETQVAQPVQSSEGIRQGRFN</sequence>
<reference evidence="9 10" key="1">
    <citation type="submission" date="2012-04" db="EMBL/GenBank/DDBJ databases">
        <authorList>
            <person name="Durkin A.S."/>
            <person name="McCorrison J."/>
            <person name="Torralba M."/>
            <person name="Gillis M."/>
            <person name="Methe B."/>
            <person name="Sutton G."/>
            <person name="Nelson K.E."/>
        </authorList>
    </citation>
    <scope>NUCLEOTIDE SEQUENCE [LARGE SCALE GENOMIC DNA]</scope>
    <source>
        <strain evidence="9 10">HK2019</strain>
    </source>
</reference>
<dbReference type="InterPro" id="IPR036013">
    <property type="entry name" value="Band_7/SPFH_dom_sf"/>
</dbReference>
<feature type="domain" description="Band 7" evidence="8">
    <location>
        <begin position="100"/>
        <end position="260"/>
    </location>
</feature>
<comment type="similarity">
    <text evidence="2 6">Belongs to the band 7/mec-2 family. HflK subfamily.</text>
</comment>
<comment type="caution">
    <text evidence="9">The sequence shown here is derived from an EMBL/GenBank/DDBJ whole genome shotgun (WGS) entry which is preliminary data.</text>
</comment>
<feature type="compositionally biased region" description="Polar residues" evidence="7">
    <location>
        <begin position="15"/>
        <end position="25"/>
    </location>
</feature>
<protein>
    <recommendedName>
        <fullName evidence="6">Protein HflK</fullName>
    </recommendedName>
</protein>
<dbReference type="SUPFAM" id="SSF117892">
    <property type="entry name" value="Band 7/SPFH domain"/>
    <property type="match status" value="1"/>
</dbReference>
<feature type="region of interest" description="Disordered" evidence="7">
    <location>
        <begin position="1"/>
        <end position="48"/>
    </location>
</feature>
<dbReference type="Gene3D" id="3.30.479.30">
    <property type="entry name" value="Band 7 domain"/>
    <property type="match status" value="1"/>
</dbReference>
<evidence type="ECO:0000256" key="5">
    <source>
        <dbReference type="ARBA" id="ARBA00023136"/>
    </source>
</evidence>
<dbReference type="PANTHER" id="PTHR43327:SF2">
    <property type="entry name" value="MODULATOR OF FTSH PROTEASE HFLK"/>
    <property type="match status" value="1"/>
</dbReference>
<evidence type="ECO:0000256" key="2">
    <source>
        <dbReference type="ARBA" id="ARBA00006971"/>
    </source>
</evidence>
<dbReference type="PANTHER" id="PTHR43327">
    <property type="entry name" value="STOMATIN-LIKE PROTEIN 2, MITOCHONDRIAL"/>
    <property type="match status" value="1"/>
</dbReference>
<dbReference type="InterPro" id="IPR010201">
    <property type="entry name" value="HflK"/>
</dbReference>
<evidence type="ECO:0000313" key="10">
    <source>
        <dbReference type="Proteomes" id="UP000003778"/>
    </source>
</evidence>
<evidence type="ECO:0000259" key="8">
    <source>
        <dbReference type="SMART" id="SM00244"/>
    </source>
</evidence>
<keyword evidence="4" id="KW-1133">Transmembrane helix</keyword>
<dbReference type="SMART" id="SM00244">
    <property type="entry name" value="PHB"/>
    <property type="match status" value="1"/>
</dbReference>
<evidence type="ECO:0000256" key="4">
    <source>
        <dbReference type="ARBA" id="ARBA00022989"/>
    </source>
</evidence>
<evidence type="ECO:0000256" key="7">
    <source>
        <dbReference type="SAM" id="MobiDB-lite"/>
    </source>
</evidence>
<dbReference type="InterPro" id="IPR050710">
    <property type="entry name" value="Band7/mec-2_domain"/>
</dbReference>
<dbReference type="InterPro" id="IPR001972">
    <property type="entry name" value="Stomatin_HflK_fam"/>
</dbReference>
<evidence type="ECO:0000256" key="3">
    <source>
        <dbReference type="ARBA" id="ARBA00022692"/>
    </source>
</evidence>
<dbReference type="Pfam" id="PF12221">
    <property type="entry name" value="HflK_N"/>
    <property type="match status" value="1"/>
</dbReference>
<comment type="subcellular location">
    <subcellularLocation>
        <location evidence="1">Membrane</location>
        <topology evidence="1">Single-pass membrane protein</topology>
    </subcellularLocation>
</comment>
<feature type="compositionally biased region" description="Polar residues" evidence="7">
    <location>
        <begin position="372"/>
        <end position="386"/>
    </location>
</feature>
<comment type="subunit">
    <text evidence="6">HflC and HflK may interact to form a multimeric complex.</text>
</comment>
<dbReference type="PRINTS" id="PR00721">
    <property type="entry name" value="STOMATIN"/>
</dbReference>
<dbReference type="CDD" id="cd03404">
    <property type="entry name" value="SPFH_HflK"/>
    <property type="match status" value="1"/>
</dbReference>
<dbReference type="EMBL" id="AJTC01000006">
    <property type="protein sequence ID" value="EIJ31803.1"/>
    <property type="molecule type" value="Genomic_DNA"/>
</dbReference>
<organism evidence="9 10">
    <name type="scientific">Haemophilus parainfluenzae HK2019</name>
    <dbReference type="NCBI Taxonomy" id="1095746"/>
    <lineage>
        <taxon>Bacteria</taxon>
        <taxon>Pseudomonadati</taxon>
        <taxon>Pseudomonadota</taxon>
        <taxon>Gammaproteobacteria</taxon>
        <taxon>Pasteurellales</taxon>
        <taxon>Pasteurellaceae</taxon>
        <taxon>Haemophilus</taxon>
    </lineage>
</organism>
<dbReference type="NCBIfam" id="TIGR01933">
    <property type="entry name" value="hflK"/>
    <property type="match status" value="1"/>
</dbReference>
<keyword evidence="10" id="KW-1185">Reference proteome</keyword>
<keyword evidence="5" id="KW-0472">Membrane</keyword>
<comment type="function">
    <text evidence="6">HflC and HflK could encode or regulate a protease.</text>
</comment>
<name>A0ABP2P0R1_HAEPA</name>
<evidence type="ECO:0000313" key="9">
    <source>
        <dbReference type="EMBL" id="EIJ31803.1"/>
    </source>
</evidence>
<dbReference type="RefSeq" id="WP_005699247.1">
    <property type="nucleotide sequence ID" value="NZ_AJTC01000006.1"/>
</dbReference>
<dbReference type="InterPro" id="IPR001107">
    <property type="entry name" value="Band_7"/>
</dbReference>
<feature type="compositionally biased region" description="Polar residues" evidence="7">
    <location>
        <begin position="396"/>
        <end position="413"/>
    </location>
</feature>
<dbReference type="Pfam" id="PF01145">
    <property type="entry name" value="Band_7"/>
    <property type="match status" value="1"/>
</dbReference>
<evidence type="ECO:0000256" key="1">
    <source>
        <dbReference type="ARBA" id="ARBA00004167"/>
    </source>
</evidence>
<dbReference type="InterPro" id="IPR020980">
    <property type="entry name" value="Membrane_HflK_N"/>
</dbReference>
<gene>
    <name evidence="9" type="primary">hflK</name>
    <name evidence="9" type="ORF">HMPREF1119_1924</name>
</gene>